<dbReference type="InterPro" id="IPR018060">
    <property type="entry name" value="HTH_AraC"/>
</dbReference>
<dbReference type="PROSITE" id="PS01124">
    <property type="entry name" value="HTH_ARAC_FAMILY_2"/>
    <property type="match status" value="1"/>
</dbReference>
<keyword evidence="1" id="KW-0805">Transcription regulation</keyword>
<reference evidence="5 6" key="1">
    <citation type="submission" date="2024-01" db="EMBL/GenBank/DDBJ databases">
        <title>Genome insights into Plantactinospora veratri sp. nov.</title>
        <authorList>
            <person name="Wang L."/>
        </authorList>
    </citation>
    <scope>NUCLEOTIDE SEQUENCE [LARGE SCALE GENOMIC DNA]</scope>
    <source>
        <strain evidence="5 6">NEAU-FHS4</strain>
    </source>
</reference>
<dbReference type="Gene3D" id="1.10.10.60">
    <property type="entry name" value="Homeodomain-like"/>
    <property type="match status" value="1"/>
</dbReference>
<keyword evidence="2" id="KW-0238">DNA-binding</keyword>
<gene>
    <name evidence="5" type="ORF">V1634_13100</name>
</gene>
<dbReference type="PANTHER" id="PTHR46796:SF15">
    <property type="entry name" value="BLL1074 PROTEIN"/>
    <property type="match status" value="1"/>
</dbReference>
<dbReference type="PANTHER" id="PTHR46796">
    <property type="entry name" value="HTH-TYPE TRANSCRIPTIONAL ACTIVATOR RHAS-RELATED"/>
    <property type="match status" value="1"/>
</dbReference>
<sequence>MYRERMSGLAGAAVWTVTRTVDAGPGRILPDGCMDLIWSSRSGLLVAGPDTVAKVAARAAGGRYVGLRFPPGTGPAVFGVPAHALRDQRVPLAALWSAPEVAELTERVASHDRPGRVLESIAAARLAADGGPDPLAAPLAAELAAGRDVADAADALGLGARQLHRRSLALFGYGPKTLARILRLRRALALARSGTPAAEVAARTGYADQAHLSREVRSLAGVPLRQLVGPKPR</sequence>
<dbReference type="Pfam" id="PF20240">
    <property type="entry name" value="DUF6597"/>
    <property type="match status" value="1"/>
</dbReference>
<evidence type="ECO:0000313" key="6">
    <source>
        <dbReference type="Proteomes" id="UP001339911"/>
    </source>
</evidence>
<comment type="caution">
    <text evidence="5">The sequence shown here is derived from an EMBL/GenBank/DDBJ whole genome shotgun (WGS) entry which is preliminary data.</text>
</comment>
<dbReference type="EMBL" id="JAZGQL010000008">
    <property type="protein sequence ID" value="MEE6307761.1"/>
    <property type="molecule type" value="Genomic_DNA"/>
</dbReference>
<dbReference type="RefSeq" id="WP_331208048.1">
    <property type="nucleotide sequence ID" value="NZ_JAZGQL010000008.1"/>
</dbReference>
<evidence type="ECO:0000259" key="4">
    <source>
        <dbReference type="PROSITE" id="PS01124"/>
    </source>
</evidence>
<evidence type="ECO:0000256" key="2">
    <source>
        <dbReference type="ARBA" id="ARBA00023125"/>
    </source>
</evidence>
<evidence type="ECO:0000256" key="3">
    <source>
        <dbReference type="ARBA" id="ARBA00023163"/>
    </source>
</evidence>
<dbReference type="Proteomes" id="UP001339911">
    <property type="component" value="Unassembled WGS sequence"/>
</dbReference>
<protein>
    <submittedName>
        <fullName evidence="5">Helix-turn-helix domain-containing protein</fullName>
    </submittedName>
</protein>
<dbReference type="Pfam" id="PF12833">
    <property type="entry name" value="HTH_18"/>
    <property type="match status" value="1"/>
</dbReference>
<evidence type="ECO:0000256" key="1">
    <source>
        <dbReference type="ARBA" id="ARBA00023015"/>
    </source>
</evidence>
<dbReference type="SMART" id="SM00342">
    <property type="entry name" value="HTH_ARAC"/>
    <property type="match status" value="1"/>
</dbReference>
<accession>A0ABU7SCT6</accession>
<proteinExistence type="predicted"/>
<name>A0ABU7SCT6_9ACTN</name>
<keyword evidence="3" id="KW-0804">Transcription</keyword>
<feature type="domain" description="HTH araC/xylS-type" evidence="4">
    <location>
        <begin position="133"/>
        <end position="230"/>
    </location>
</feature>
<dbReference type="InterPro" id="IPR046532">
    <property type="entry name" value="DUF6597"/>
</dbReference>
<dbReference type="InterPro" id="IPR050204">
    <property type="entry name" value="AraC_XylS_family_regulators"/>
</dbReference>
<evidence type="ECO:0000313" key="5">
    <source>
        <dbReference type="EMBL" id="MEE6307761.1"/>
    </source>
</evidence>
<organism evidence="5 6">
    <name type="scientific">Plantactinospora veratri</name>
    <dbReference type="NCBI Taxonomy" id="1436122"/>
    <lineage>
        <taxon>Bacteria</taxon>
        <taxon>Bacillati</taxon>
        <taxon>Actinomycetota</taxon>
        <taxon>Actinomycetes</taxon>
        <taxon>Micromonosporales</taxon>
        <taxon>Micromonosporaceae</taxon>
        <taxon>Plantactinospora</taxon>
    </lineage>
</organism>
<keyword evidence="6" id="KW-1185">Reference proteome</keyword>